<evidence type="ECO:0000313" key="2">
    <source>
        <dbReference type="Proteomes" id="UP000828390"/>
    </source>
</evidence>
<protein>
    <submittedName>
        <fullName evidence="1">Uncharacterized protein</fullName>
    </submittedName>
</protein>
<proteinExistence type="predicted"/>
<comment type="caution">
    <text evidence="1">The sequence shown here is derived from an EMBL/GenBank/DDBJ whole genome shotgun (WGS) entry which is preliminary data.</text>
</comment>
<name>A0A9D4MAS2_DREPO</name>
<gene>
    <name evidence="1" type="ORF">DPMN_035341</name>
</gene>
<dbReference type="EMBL" id="JAIWYP010000002">
    <property type="protein sequence ID" value="KAH3872127.1"/>
    <property type="molecule type" value="Genomic_DNA"/>
</dbReference>
<dbReference type="AlphaFoldDB" id="A0A9D4MAS2"/>
<reference evidence="1" key="1">
    <citation type="journal article" date="2019" name="bioRxiv">
        <title>The Genome of the Zebra Mussel, Dreissena polymorpha: A Resource for Invasive Species Research.</title>
        <authorList>
            <person name="McCartney M.A."/>
            <person name="Auch B."/>
            <person name="Kono T."/>
            <person name="Mallez S."/>
            <person name="Zhang Y."/>
            <person name="Obille A."/>
            <person name="Becker A."/>
            <person name="Abrahante J.E."/>
            <person name="Garbe J."/>
            <person name="Badalamenti J.P."/>
            <person name="Herman A."/>
            <person name="Mangelson H."/>
            <person name="Liachko I."/>
            <person name="Sullivan S."/>
            <person name="Sone E.D."/>
            <person name="Koren S."/>
            <person name="Silverstein K.A.T."/>
            <person name="Beckman K.B."/>
            <person name="Gohl D.M."/>
        </authorList>
    </citation>
    <scope>NUCLEOTIDE SEQUENCE</scope>
    <source>
        <strain evidence="1">Duluth1</strain>
        <tissue evidence="1">Whole animal</tissue>
    </source>
</reference>
<evidence type="ECO:0000313" key="1">
    <source>
        <dbReference type="EMBL" id="KAH3872127.1"/>
    </source>
</evidence>
<keyword evidence="2" id="KW-1185">Reference proteome</keyword>
<sequence length="76" mass="8664">MGHMLYAANVAPVQPAHPRSLVRVCILMSILKRYIETLRVFIEETVAPNQTAQVRRLGLSYTGRICHKTNVFMPRV</sequence>
<reference evidence="1" key="2">
    <citation type="submission" date="2020-11" db="EMBL/GenBank/DDBJ databases">
        <authorList>
            <person name="McCartney M.A."/>
            <person name="Auch B."/>
            <person name="Kono T."/>
            <person name="Mallez S."/>
            <person name="Becker A."/>
            <person name="Gohl D.M."/>
            <person name="Silverstein K.A.T."/>
            <person name="Koren S."/>
            <person name="Bechman K.B."/>
            <person name="Herman A."/>
            <person name="Abrahante J.E."/>
            <person name="Garbe J."/>
        </authorList>
    </citation>
    <scope>NUCLEOTIDE SEQUENCE</scope>
    <source>
        <strain evidence="1">Duluth1</strain>
        <tissue evidence="1">Whole animal</tissue>
    </source>
</reference>
<organism evidence="1 2">
    <name type="scientific">Dreissena polymorpha</name>
    <name type="common">Zebra mussel</name>
    <name type="synonym">Mytilus polymorpha</name>
    <dbReference type="NCBI Taxonomy" id="45954"/>
    <lineage>
        <taxon>Eukaryota</taxon>
        <taxon>Metazoa</taxon>
        <taxon>Spiralia</taxon>
        <taxon>Lophotrochozoa</taxon>
        <taxon>Mollusca</taxon>
        <taxon>Bivalvia</taxon>
        <taxon>Autobranchia</taxon>
        <taxon>Heteroconchia</taxon>
        <taxon>Euheterodonta</taxon>
        <taxon>Imparidentia</taxon>
        <taxon>Neoheterodontei</taxon>
        <taxon>Myida</taxon>
        <taxon>Dreissenoidea</taxon>
        <taxon>Dreissenidae</taxon>
        <taxon>Dreissena</taxon>
    </lineage>
</organism>
<dbReference type="Proteomes" id="UP000828390">
    <property type="component" value="Unassembled WGS sequence"/>
</dbReference>
<accession>A0A9D4MAS2</accession>